<feature type="transmembrane region" description="Helical" evidence="1">
    <location>
        <begin position="151"/>
        <end position="169"/>
    </location>
</feature>
<feature type="transmembrane region" description="Helical" evidence="1">
    <location>
        <begin position="730"/>
        <end position="751"/>
    </location>
</feature>
<dbReference type="Pfam" id="PF09586">
    <property type="entry name" value="YfhO"/>
    <property type="match status" value="1"/>
</dbReference>
<feature type="transmembrane region" description="Helical" evidence="1">
    <location>
        <begin position="15"/>
        <end position="38"/>
    </location>
</feature>
<dbReference type="InterPro" id="IPR018580">
    <property type="entry name" value="Uncharacterised_YfhO"/>
</dbReference>
<feature type="transmembrane region" description="Helical" evidence="1">
    <location>
        <begin position="472"/>
        <end position="489"/>
    </location>
</feature>
<feature type="transmembrane region" description="Helical" evidence="1">
    <location>
        <begin position="448"/>
        <end position="465"/>
    </location>
</feature>
<reference evidence="3" key="1">
    <citation type="submission" date="2017-09" db="EMBL/GenBank/DDBJ databases">
        <title>Depth-based differentiation of microbial function through sediment-hosted aquifers and enrichment of novel symbionts in the deep terrestrial subsurface.</title>
        <authorList>
            <person name="Probst A.J."/>
            <person name="Ladd B."/>
            <person name="Jarett J.K."/>
            <person name="Geller-Mcgrath D.E."/>
            <person name="Sieber C.M.K."/>
            <person name="Emerson J.B."/>
            <person name="Anantharaman K."/>
            <person name="Thomas B.C."/>
            <person name="Malmstrom R."/>
            <person name="Stieglmeier M."/>
            <person name="Klingl A."/>
            <person name="Woyke T."/>
            <person name="Ryan C.M."/>
            <person name="Banfield J.F."/>
        </authorList>
    </citation>
    <scope>NUCLEOTIDE SEQUENCE [LARGE SCALE GENOMIC DNA]</scope>
</reference>
<dbReference type="Proteomes" id="UP000230108">
    <property type="component" value="Unassembled WGS sequence"/>
</dbReference>
<protein>
    <recommendedName>
        <fullName evidence="4">YfhO family protein</fullName>
    </recommendedName>
</protein>
<organism evidence="2 3">
    <name type="scientific">Candidatus Roizmanbacteria bacterium CG_4_10_14_0_8_um_filter_39_9</name>
    <dbReference type="NCBI Taxonomy" id="1974829"/>
    <lineage>
        <taxon>Bacteria</taxon>
        <taxon>Candidatus Roizmaniibacteriota</taxon>
    </lineage>
</organism>
<feature type="transmembrane region" description="Helical" evidence="1">
    <location>
        <begin position="221"/>
        <end position="241"/>
    </location>
</feature>
<evidence type="ECO:0000313" key="2">
    <source>
        <dbReference type="EMBL" id="PIY69204.1"/>
    </source>
</evidence>
<accession>A0A2M7QDA6</accession>
<feature type="transmembrane region" description="Helical" evidence="1">
    <location>
        <begin position="68"/>
        <end position="93"/>
    </location>
</feature>
<proteinExistence type="predicted"/>
<gene>
    <name evidence="2" type="ORF">COY90_01930</name>
</gene>
<dbReference type="PANTHER" id="PTHR38454:SF1">
    <property type="entry name" value="INTEGRAL MEMBRANE PROTEIN"/>
    <property type="match status" value="1"/>
</dbReference>
<dbReference type="AlphaFoldDB" id="A0A2M7QDA6"/>
<dbReference type="EMBL" id="PFLF01000043">
    <property type="protein sequence ID" value="PIY69204.1"/>
    <property type="molecule type" value="Genomic_DNA"/>
</dbReference>
<keyword evidence="1" id="KW-0812">Transmembrane</keyword>
<feature type="transmembrane region" description="Helical" evidence="1">
    <location>
        <begin position="314"/>
        <end position="335"/>
    </location>
</feature>
<comment type="caution">
    <text evidence="2">The sequence shown here is derived from an EMBL/GenBank/DDBJ whole genome shotgun (WGS) entry which is preliminary data.</text>
</comment>
<feature type="transmembrane region" description="Helical" evidence="1">
    <location>
        <begin position="387"/>
        <end position="406"/>
    </location>
</feature>
<dbReference type="PANTHER" id="PTHR38454">
    <property type="entry name" value="INTEGRAL MEMBRANE PROTEIN-RELATED"/>
    <property type="match status" value="1"/>
</dbReference>
<feature type="transmembrane region" description="Helical" evidence="1">
    <location>
        <begin position="290"/>
        <end position="307"/>
    </location>
</feature>
<evidence type="ECO:0008006" key="4">
    <source>
        <dbReference type="Google" id="ProtNLM"/>
    </source>
</evidence>
<name>A0A2M7QDA6_9BACT</name>
<feature type="transmembrane region" description="Helical" evidence="1">
    <location>
        <begin position="253"/>
        <end position="278"/>
    </location>
</feature>
<evidence type="ECO:0000256" key="1">
    <source>
        <dbReference type="SAM" id="Phobius"/>
    </source>
</evidence>
<sequence>MSTKRIVWERPDYKIIVALLCIVLVFFADVVFFGKVLFAGDNASINVPSKVLMFDMIRRGQLPLWNPYMFSGTPFLADINLGLLYPLNILYLILSPLRALSYMIIIDVYLAGAFMYVYGRIMKLSRFAAVASSLIFMFSGSVMTFTLNTPILNSVVLIPLILIFLEMSIQKKSLAFVLGISIVLSLQIFAGHAQFFYYSSLLVAVYLLFRSNESLFTRIKLLATIFIPVNFLTAIQLIPFLELTTFSTRPVFNFAYASSSSPVISLLHMIFVNIFGVFKDGTSWGAMADTNGYVGIVPLILAMVALIKIKDRVITFYGGVALVTFLIALGKYSPLYYLAFYVLPFFSRFRSPPSILILYSVALSMLAGYGFDYIFSGNTVNKRLLRQAVLICSPIFILTLLSRIFFYKKFVSLVYLINSIKKASFLTRFLHYSEFQIHSIFNMWTENVAIIMLFVLLFTFLLYAIKQCRSQLFRVLLILLIAVDILFYARNNLLTTFENIYKSPSTLISRLKQDPESRIHTMTDEGKKPIFEDKSFFERETEKAAYLLSPNMSSIYKIQSIDGYGSIVNKNYAAYVRSGSVDPTHIDVIAPGAFELDTLAVKYVITGGRYEKELSSDPTFKKLLQIQNKLLGKTFSVYENKNVKPRSYLLNDADIATGSSTITSSTENSVEISTTASSAAKLILSDVYYPGWSVTIDKKPGTIYQSGIFRSVDLSEGKHVVSFTYFPKKFIIGAVISIINWIYLIGFFIFLQVKQHQKVD</sequence>
<keyword evidence="1" id="KW-0472">Membrane</keyword>
<keyword evidence="1" id="KW-1133">Transmembrane helix</keyword>
<feature type="transmembrane region" description="Helical" evidence="1">
    <location>
        <begin position="99"/>
        <end position="118"/>
    </location>
</feature>
<evidence type="ECO:0000313" key="3">
    <source>
        <dbReference type="Proteomes" id="UP000230108"/>
    </source>
</evidence>
<feature type="transmembrane region" description="Helical" evidence="1">
    <location>
        <begin position="176"/>
        <end position="209"/>
    </location>
</feature>
<feature type="transmembrane region" description="Helical" evidence="1">
    <location>
        <begin position="355"/>
        <end position="375"/>
    </location>
</feature>